<evidence type="ECO:0000256" key="1">
    <source>
        <dbReference type="SAM" id="Phobius"/>
    </source>
</evidence>
<keyword evidence="1" id="KW-1133">Transmembrane helix</keyword>
<protein>
    <submittedName>
        <fullName evidence="2">Uncharacterized protein</fullName>
    </submittedName>
</protein>
<dbReference type="HOGENOM" id="CLU_1760108_0_0_1"/>
<gene>
    <name evidence="2" type="ORF">H103_01717</name>
</gene>
<keyword evidence="1" id="KW-0472">Membrane</keyword>
<feature type="transmembrane region" description="Helical" evidence="1">
    <location>
        <begin position="21"/>
        <end position="46"/>
    </location>
</feature>
<dbReference type="EMBL" id="KK207735">
    <property type="protein sequence ID" value="EZF55828.1"/>
    <property type="molecule type" value="Genomic_DNA"/>
</dbReference>
<sequence>MVPTRRRISRTLAVCLRLSRLWLVCTAYPAVARCIFLFAFLLLLVLARISSLPFVCAFAPPADLYTYSSAHLLSAVLSNRLHADSASTSPPAFRSFCAASASSSASSFTSTLISGDSCCLPTVRAIFYILAACLIGRRRVPDSPCSIY</sequence>
<reference evidence="2" key="1">
    <citation type="submission" date="2014-02" db="EMBL/GenBank/DDBJ databases">
        <title>The Genome Sequence of Trichophyton rubrum (morphotype fischeri) CBS 288.86.</title>
        <authorList>
            <consortium name="The Broad Institute Genomics Platform"/>
            <person name="Cuomo C.A."/>
            <person name="White T.C."/>
            <person name="Graser Y."/>
            <person name="Martinez-Rossi N."/>
            <person name="Heitman J."/>
            <person name="Young S.K."/>
            <person name="Zeng Q."/>
            <person name="Gargeya S."/>
            <person name="Abouelleil A."/>
            <person name="Alvarado L."/>
            <person name="Chapman S.B."/>
            <person name="Gainer-Dewar J."/>
            <person name="Goldberg J."/>
            <person name="Griggs A."/>
            <person name="Gujja S."/>
            <person name="Hansen M."/>
            <person name="Howarth C."/>
            <person name="Imamovic A."/>
            <person name="Larimer J."/>
            <person name="Martinez D."/>
            <person name="Murphy C."/>
            <person name="Pearson M.D."/>
            <person name="Persinoti G."/>
            <person name="Poon T."/>
            <person name="Priest M."/>
            <person name="Roberts A.D."/>
            <person name="Saif S."/>
            <person name="Shea T.D."/>
            <person name="Sykes S.N."/>
            <person name="Wortman J."/>
            <person name="Nusbaum C."/>
            <person name="Birren B."/>
        </authorList>
    </citation>
    <scope>NUCLEOTIDE SEQUENCE [LARGE SCALE GENOMIC DNA]</scope>
    <source>
        <strain evidence="2">CBS 288.86</strain>
    </source>
</reference>
<proteinExistence type="predicted"/>
<accession>A0A022WCL1</accession>
<organism evidence="2">
    <name type="scientific">Trichophyton rubrum CBS 288.86</name>
    <dbReference type="NCBI Taxonomy" id="1215330"/>
    <lineage>
        <taxon>Eukaryota</taxon>
        <taxon>Fungi</taxon>
        <taxon>Dikarya</taxon>
        <taxon>Ascomycota</taxon>
        <taxon>Pezizomycotina</taxon>
        <taxon>Eurotiomycetes</taxon>
        <taxon>Eurotiomycetidae</taxon>
        <taxon>Onygenales</taxon>
        <taxon>Arthrodermataceae</taxon>
        <taxon>Trichophyton</taxon>
    </lineage>
</organism>
<keyword evidence="1" id="KW-0812">Transmembrane</keyword>
<dbReference type="AlphaFoldDB" id="A0A022WCL1"/>
<name>A0A022WCL1_TRIRU</name>
<dbReference type="Proteomes" id="UP000023758">
    <property type="component" value="Unassembled WGS sequence"/>
</dbReference>
<evidence type="ECO:0000313" key="2">
    <source>
        <dbReference type="EMBL" id="EZF55828.1"/>
    </source>
</evidence>